<dbReference type="InterPro" id="IPR027417">
    <property type="entry name" value="P-loop_NTPase"/>
</dbReference>
<evidence type="ECO:0000313" key="7">
    <source>
        <dbReference type="Proteomes" id="UP000286947"/>
    </source>
</evidence>
<name>A0A433SGM6_9BURK</name>
<dbReference type="EMBL" id="PQSP01000001">
    <property type="protein sequence ID" value="RUS67911.1"/>
    <property type="molecule type" value="Genomic_DNA"/>
</dbReference>
<keyword evidence="7" id="KW-1185">Reference proteome</keyword>
<dbReference type="SUPFAM" id="SSF52540">
    <property type="entry name" value="P-loop containing nucleoside triphosphate hydrolases"/>
    <property type="match status" value="1"/>
</dbReference>
<accession>A0A433SGM6</accession>
<dbReference type="RefSeq" id="WP_162615226.1">
    <property type="nucleotide sequence ID" value="NZ_PQSP01000001.1"/>
</dbReference>
<evidence type="ECO:0000313" key="6">
    <source>
        <dbReference type="EMBL" id="RUS67911.1"/>
    </source>
</evidence>
<keyword evidence="1" id="KW-0813">Transport</keyword>
<evidence type="ECO:0000259" key="5">
    <source>
        <dbReference type="PROSITE" id="PS50893"/>
    </source>
</evidence>
<keyword evidence="4 6" id="KW-0067">ATP-binding</keyword>
<dbReference type="Pfam" id="PF00005">
    <property type="entry name" value="ABC_tran"/>
    <property type="match status" value="1"/>
</dbReference>
<comment type="caution">
    <text evidence="6">The sequence shown here is derived from an EMBL/GenBank/DDBJ whole genome shotgun (WGS) entry which is preliminary data.</text>
</comment>
<dbReference type="GO" id="GO:0005886">
    <property type="term" value="C:plasma membrane"/>
    <property type="evidence" value="ECO:0007669"/>
    <property type="project" value="TreeGrafter"/>
</dbReference>
<reference evidence="6 7" key="1">
    <citation type="submission" date="2018-01" db="EMBL/GenBank/DDBJ databases">
        <title>Saezia sanguinis gen. nov., sp. nov., in the order Burkholderiales isolated from human blood.</title>
        <authorList>
            <person name="Medina-Pascual M.J."/>
            <person name="Valdezate S."/>
            <person name="Monzon S."/>
            <person name="Cuesta I."/>
            <person name="Carrasco G."/>
            <person name="Villalon P."/>
            <person name="Saez-Nieto J.A."/>
        </authorList>
    </citation>
    <scope>NUCLEOTIDE SEQUENCE [LARGE SCALE GENOMIC DNA]</scope>
    <source>
        <strain evidence="6 7">CNM695-12</strain>
    </source>
</reference>
<evidence type="ECO:0000256" key="2">
    <source>
        <dbReference type="ARBA" id="ARBA00022475"/>
    </source>
</evidence>
<dbReference type="InterPro" id="IPR003593">
    <property type="entry name" value="AAA+_ATPase"/>
</dbReference>
<dbReference type="GO" id="GO:0016887">
    <property type="term" value="F:ATP hydrolysis activity"/>
    <property type="evidence" value="ECO:0007669"/>
    <property type="project" value="InterPro"/>
</dbReference>
<dbReference type="SMART" id="SM00382">
    <property type="entry name" value="AAA"/>
    <property type="match status" value="1"/>
</dbReference>
<keyword evidence="2" id="KW-1003">Cell membrane</keyword>
<feature type="domain" description="ABC transporter" evidence="5">
    <location>
        <begin position="5"/>
        <end position="249"/>
    </location>
</feature>
<dbReference type="Proteomes" id="UP000286947">
    <property type="component" value="Unassembled WGS sequence"/>
</dbReference>
<dbReference type="AlphaFoldDB" id="A0A433SGM6"/>
<dbReference type="Gene3D" id="3.40.50.300">
    <property type="entry name" value="P-loop containing nucleotide triphosphate hydrolases"/>
    <property type="match status" value="1"/>
</dbReference>
<keyword evidence="2" id="KW-0472">Membrane</keyword>
<proteinExistence type="predicted"/>
<gene>
    <name evidence="6" type="primary">livF_1</name>
    <name evidence="6" type="ORF">CUZ56_00392</name>
</gene>
<dbReference type="InterPro" id="IPR003439">
    <property type="entry name" value="ABC_transporter-like_ATP-bd"/>
</dbReference>
<organism evidence="6 7">
    <name type="scientific">Saezia sanguinis</name>
    <dbReference type="NCBI Taxonomy" id="1965230"/>
    <lineage>
        <taxon>Bacteria</taxon>
        <taxon>Pseudomonadati</taxon>
        <taxon>Pseudomonadota</taxon>
        <taxon>Betaproteobacteria</taxon>
        <taxon>Burkholderiales</taxon>
        <taxon>Saeziaceae</taxon>
        <taxon>Saezia</taxon>
    </lineage>
</organism>
<dbReference type="PANTHER" id="PTHR45772">
    <property type="entry name" value="CONSERVED COMPONENT OF ABC TRANSPORTER FOR NATURAL AMINO ACIDS-RELATED"/>
    <property type="match status" value="1"/>
</dbReference>
<evidence type="ECO:0000256" key="3">
    <source>
        <dbReference type="ARBA" id="ARBA00022741"/>
    </source>
</evidence>
<dbReference type="InterPro" id="IPR051120">
    <property type="entry name" value="ABC_AA/LPS_Transport"/>
</dbReference>
<dbReference type="GO" id="GO:0005524">
    <property type="term" value="F:ATP binding"/>
    <property type="evidence" value="ECO:0007669"/>
    <property type="project" value="UniProtKB-KW"/>
</dbReference>
<evidence type="ECO:0000256" key="4">
    <source>
        <dbReference type="ARBA" id="ARBA00022840"/>
    </source>
</evidence>
<dbReference type="PANTHER" id="PTHR45772:SF3">
    <property type="entry name" value="ABC TRANSPORTER ATP-BINDING PROTEIN"/>
    <property type="match status" value="1"/>
</dbReference>
<keyword evidence="3" id="KW-0547">Nucleotide-binding</keyword>
<evidence type="ECO:0000256" key="1">
    <source>
        <dbReference type="ARBA" id="ARBA00022448"/>
    </source>
</evidence>
<protein>
    <submittedName>
        <fullName evidence="6">High-affinity branched-chain amino acid transport ATP-binding protein LivF</fullName>
    </submittedName>
</protein>
<sequence>MNPILSLRHISLSYGHFKALNGISLDAMPGERLAIIGPNGSGKSSLFDVISGFAKREAGEIWLNGQRIDHLSCQKRCRAGLVRSFQTSRLFGQMTVLEHVQCAAFFQKTRPWQRYAFWCGMHRMANVHDAAQAALQHVGLERYAQERAGNLSYANQRLLELAIVLATDAKVLLLDEPTAGLSHAETQDFLGRIDSLAKDRTILMIEHDMSVVFQLAHRVVVLAQGQVLACDAPQIIQSNQQVQQLYLSGKNAETLLLGEPLC</sequence>
<dbReference type="PROSITE" id="PS50893">
    <property type="entry name" value="ABC_TRANSPORTER_2"/>
    <property type="match status" value="1"/>
</dbReference>
<dbReference type="CDD" id="cd03219">
    <property type="entry name" value="ABC_Mj1267_LivG_branched"/>
    <property type="match status" value="1"/>
</dbReference>